<dbReference type="AlphaFoldDB" id="A0A8B3XRT5"/>
<sequence>MGSPAVARRPPCHCFKGSDLKPVLAEAIANQCSIILVKDQGVYWLAERGERQANGRQKLIAYAVGCNPDVDAFDDWWALARNELGDDDFGEHFDPQSEAFTRIVNGEDDLELAATATHLTLRTVTS</sequence>
<dbReference type="EMBL" id="LT629782">
    <property type="protein sequence ID" value="SDT86806.1"/>
    <property type="molecule type" value="Genomic_DNA"/>
</dbReference>
<keyword evidence="2" id="KW-1185">Reference proteome</keyword>
<dbReference type="RefSeq" id="WP_231982785.1">
    <property type="nucleotide sequence ID" value="NZ_LT629782.1"/>
</dbReference>
<gene>
    <name evidence="1" type="ORF">SAMN04490197_0114</name>
</gene>
<protein>
    <recommendedName>
        <fullName evidence="3">DUF3085 domain-containing protein</fullName>
    </recommendedName>
</protein>
<name>A0A8B3XRT5_9PSED</name>
<evidence type="ECO:0000313" key="2">
    <source>
        <dbReference type="Proteomes" id="UP000183653"/>
    </source>
</evidence>
<dbReference type="Proteomes" id="UP000183653">
    <property type="component" value="Chromosome I"/>
</dbReference>
<dbReference type="Pfam" id="PF11284">
    <property type="entry name" value="DUF3085"/>
    <property type="match status" value="1"/>
</dbReference>
<reference evidence="1 2" key="1">
    <citation type="submission" date="2016-10" db="EMBL/GenBank/DDBJ databases">
        <authorList>
            <person name="Varghese N."/>
            <person name="Submissions S."/>
        </authorList>
    </citation>
    <scope>NUCLEOTIDE SEQUENCE [LARGE SCALE GENOMIC DNA]</scope>
    <source>
        <strain evidence="1 2">BS2775</strain>
    </source>
</reference>
<evidence type="ECO:0000313" key="1">
    <source>
        <dbReference type="EMBL" id="SDT86806.1"/>
    </source>
</evidence>
<proteinExistence type="predicted"/>
<evidence type="ECO:0008006" key="3">
    <source>
        <dbReference type="Google" id="ProtNLM"/>
    </source>
</evidence>
<organism evidence="1 2">
    <name type="scientific">Pseudomonas orientalis</name>
    <dbReference type="NCBI Taxonomy" id="76758"/>
    <lineage>
        <taxon>Bacteria</taxon>
        <taxon>Pseudomonadati</taxon>
        <taxon>Pseudomonadota</taxon>
        <taxon>Gammaproteobacteria</taxon>
        <taxon>Pseudomonadales</taxon>
        <taxon>Pseudomonadaceae</taxon>
        <taxon>Pseudomonas</taxon>
    </lineage>
</organism>
<dbReference type="InterPro" id="IPR021436">
    <property type="entry name" value="DUF3085"/>
</dbReference>
<accession>A0A8B3XRT5</accession>